<dbReference type="SUPFAM" id="SSF55729">
    <property type="entry name" value="Acyl-CoA N-acyltransferases (Nat)"/>
    <property type="match status" value="1"/>
</dbReference>
<evidence type="ECO:0000259" key="3">
    <source>
        <dbReference type="PROSITE" id="PS51186"/>
    </source>
</evidence>
<dbReference type="AlphaFoldDB" id="A0A556MF73"/>
<dbReference type="PROSITE" id="PS51186">
    <property type="entry name" value="GNAT"/>
    <property type="match status" value="1"/>
</dbReference>
<keyword evidence="5" id="KW-1185">Reference proteome</keyword>
<dbReference type="GO" id="GO:0016747">
    <property type="term" value="F:acyltransferase activity, transferring groups other than amino-acyl groups"/>
    <property type="evidence" value="ECO:0007669"/>
    <property type="project" value="InterPro"/>
</dbReference>
<evidence type="ECO:0000313" key="5">
    <source>
        <dbReference type="Proteomes" id="UP000318733"/>
    </source>
</evidence>
<accession>A0A556MF73</accession>
<dbReference type="InterPro" id="IPR050832">
    <property type="entry name" value="Bact_Acetyltransf"/>
</dbReference>
<gene>
    <name evidence="4" type="ORF">FO440_18760</name>
</gene>
<dbReference type="EMBL" id="VLPK01000004">
    <property type="protein sequence ID" value="TSJ38558.1"/>
    <property type="molecule type" value="Genomic_DNA"/>
</dbReference>
<evidence type="ECO:0000313" key="4">
    <source>
        <dbReference type="EMBL" id="TSJ38558.1"/>
    </source>
</evidence>
<dbReference type="Proteomes" id="UP000318733">
    <property type="component" value="Unassembled WGS sequence"/>
</dbReference>
<dbReference type="RefSeq" id="WP_144249840.1">
    <property type="nucleotide sequence ID" value="NZ_VLPK01000004.1"/>
</dbReference>
<dbReference type="CDD" id="cd04301">
    <property type="entry name" value="NAT_SF"/>
    <property type="match status" value="1"/>
</dbReference>
<dbReference type="PANTHER" id="PTHR43877">
    <property type="entry name" value="AMINOALKYLPHOSPHONATE N-ACETYLTRANSFERASE-RELATED-RELATED"/>
    <property type="match status" value="1"/>
</dbReference>
<sequence>MTITIRNIQPGDNVELARIIRASLVEFDVPKQGTVYSDPTTDKLFELFDTTPGSCYFVAEEDGVLLGGCGVYPTDGLPTGYAELVKLYLNAATRGKGIGKLLMDKCFAAAADLGYTHLYLESFPQLSKAVSLYEKTGFKMLDHALGNSGHFACTIWMVKDLA</sequence>
<protein>
    <submittedName>
        <fullName evidence="4">GNAT family N-acetyltransferase</fullName>
    </submittedName>
</protein>
<reference evidence="4 5" key="1">
    <citation type="submission" date="2019-07" db="EMBL/GenBank/DDBJ databases">
        <authorList>
            <person name="Huq M.A."/>
        </authorList>
    </citation>
    <scope>NUCLEOTIDE SEQUENCE [LARGE SCALE GENOMIC DNA]</scope>
    <source>
        <strain evidence="4 5">MAH-19</strain>
    </source>
</reference>
<dbReference type="InterPro" id="IPR016181">
    <property type="entry name" value="Acyl_CoA_acyltransferase"/>
</dbReference>
<keyword evidence="2" id="KW-0012">Acyltransferase</keyword>
<keyword evidence="1 4" id="KW-0808">Transferase</keyword>
<dbReference type="InterPro" id="IPR000182">
    <property type="entry name" value="GNAT_dom"/>
</dbReference>
<comment type="caution">
    <text evidence="4">The sequence shown here is derived from an EMBL/GenBank/DDBJ whole genome shotgun (WGS) entry which is preliminary data.</text>
</comment>
<proteinExistence type="predicted"/>
<dbReference type="OrthoDB" id="5419426at2"/>
<feature type="domain" description="N-acetyltransferase" evidence="3">
    <location>
        <begin position="3"/>
        <end position="162"/>
    </location>
</feature>
<organism evidence="4 5">
    <name type="scientific">Mucilaginibacter corticis</name>
    <dbReference type="NCBI Taxonomy" id="2597670"/>
    <lineage>
        <taxon>Bacteria</taxon>
        <taxon>Pseudomonadati</taxon>
        <taxon>Bacteroidota</taxon>
        <taxon>Sphingobacteriia</taxon>
        <taxon>Sphingobacteriales</taxon>
        <taxon>Sphingobacteriaceae</taxon>
        <taxon>Mucilaginibacter</taxon>
    </lineage>
</organism>
<evidence type="ECO:0000256" key="1">
    <source>
        <dbReference type="ARBA" id="ARBA00022679"/>
    </source>
</evidence>
<dbReference type="Gene3D" id="3.40.630.30">
    <property type="match status" value="1"/>
</dbReference>
<dbReference type="Pfam" id="PF00583">
    <property type="entry name" value="Acetyltransf_1"/>
    <property type="match status" value="1"/>
</dbReference>
<evidence type="ECO:0000256" key="2">
    <source>
        <dbReference type="ARBA" id="ARBA00023315"/>
    </source>
</evidence>
<name>A0A556MF73_9SPHI</name>
<dbReference type="PANTHER" id="PTHR43877:SF2">
    <property type="entry name" value="AMINOALKYLPHOSPHONATE N-ACETYLTRANSFERASE-RELATED"/>
    <property type="match status" value="1"/>
</dbReference>